<dbReference type="PANTHER" id="PTHR40081:SF1">
    <property type="entry name" value="TAT PATHWAY SIGNAL SEQUENCE DOMAIN PROTEIN"/>
    <property type="match status" value="1"/>
</dbReference>
<dbReference type="EMBL" id="QWLV01000004">
    <property type="protein sequence ID" value="RHW17453.1"/>
    <property type="molecule type" value="Genomic_DNA"/>
</dbReference>
<reference evidence="4 5" key="1">
    <citation type="submission" date="2018-08" db="EMBL/GenBank/DDBJ databases">
        <title>The multiple taxonomic identification of Sphingomonas gilva.</title>
        <authorList>
            <person name="Zhu D."/>
            <person name="Zheng S."/>
        </authorList>
    </citation>
    <scope>NUCLEOTIDE SEQUENCE [LARGE SCALE GENOMIC DNA]</scope>
    <source>
        <strain evidence="4 5">ZDH117</strain>
    </source>
</reference>
<dbReference type="InterPro" id="IPR048329">
    <property type="entry name" value="PcRGLX_1st"/>
</dbReference>
<dbReference type="PROSITE" id="PS51318">
    <property type="entry name" value="TAT"/>
    <property type="match status" value="1"/>
</dbReference>
<evidence type="ECO:0000313" key="4">
    <source>
        <dbReference type="EMBL" id="RHW17453.1"/>
    </source>
</evidence>
<dbReference type="Pfam" id="PF19501">
    <property type="entry name" value="PcRGLX_1st"/>
    <property type="match status" value="1"/>
</dbReference>
<accession>A0A396RSW0</accession>
<gene>
    <name evidence="4" type="ORF">D1610_10865</name>
</gene>
<dbReference type="InterPro" id="IPR048331">
    <property type="entry name" value="PcRGLX/YetA_3rd"/>
</dbReference>
<dbReference type="AlphaFoldDB" id="A0A396RSW0"/>
<evidence type="ECO:0000259" key="1">
    <source>
        <dbReference type="Pfam" id="PF19501"/>
    </source>
</evidence>
<keyword evidence="5" id="KW-1185">Reference proteome</keyword>
<dbReference type="InterPro" id="IPR006311">
    <property type="entry name" value="TAT_signal"/>
</dbReference>
<evidence type="ECO:0000313" key="5">
    <source>
        <dbReference type="Proteomes" id="UP000266693"/>
    </source>
</evidence>
<evidence type="ECO:0000259" key="3">
    <source>
        <dbReference type="Pfam" id="PF21346"/>
    </source>
</evidence>
<dbReference type="InterPro" id="IPR045793">
    <property type="entry name" value="PcRGLX/YetA-like"/>
</dbReference>
<name>A0A396RSW0_9SPHN</name>
<dbReference type="Pfam" id="PF21346">
    <property type="entry name" value="PcRGLX_3rd"/>
    <property type="match status" value="1"/>
</dbReference>
<protein>
    <submittedName>
        <fullName evidence="4">Tat pathway signal sequence domain protein</fullName>
    </submittedName>
</protein>
<feature type="domain" description="PcRGLX/YetA-like C-terminal alpha/alpha toroid" evidence="3">
    <location>
        <begin position="486"/>
        <end position="895"/>
    </location>
</feature>
<dbReference type="OrthoDB" id="262615at2"/>
<dbReference type="PANTHER" id="PTHR40081">
    <property type="entry name" value="CONCANAVALIN A-LIKE LECTIN/GLUCANASE"/>
    <property type="match status" value="1"/>
</dbReference>
<sequence>MIASPPADRRSVLKAMLLGGGSGLLPGGLAQAAMAQPAFAPAPIGWIDGAAPPRDLGQTFGVPWPRGMVKRGEALTVRAEGGGAVPSQHWTLATWPDGSVKWSGHALAAGADAAGYTVARGRPTRPSNRVRVSETTDTIVIRSGDIAWTVAKSGGALIREARRGDRVVMGPVELVASTVADPDGGASTPFAGHVTRAVVEQDGPARAVVRIEGVHRGGGRDWLPFTLRLYAHAGGDHLRIVHSFVFDGDPARDFISGLGVRASVPMRAALHDRHVRLATDGGLFAEAVRPLTGLRRDPGRAFREAQVAGRAVPPLAEMGRQVREGLDRIPAWGDFALQQLSANGFTLRKRTGAGHGWIDAGEGRRAAGLGYVGGPDGGAALGLRYFWQRHPTQIDIRDADGDAATLTAWLWSPDAPAMDLRPYHGTMGMEGYDAQNQGLDVTYEDYEPGWDNAHGIARTSELTLWALDATPDADTLLAMAAANAEPPRLMAAPAHIHSADVFGDWDLPDRSTPKRAAIEDQLANLIDFYADEVDRRSWYGFWNHGDVMHSYDGDRHQWRYDIGGFAWANSELSPDLWLWYSALRTRDPRTFRLAEAMTRHTGEVDVHHIGRFAGLGTRHGVQHWSDSSKQPRVSTAAYRRIFYYLTADERVGDLMRQLLTSDATLQHVEIGRKVPGAKRVPLPEGVVEMSFGTVWCSLAAAWLTEWERTGDARWRDRLVAGMDSIGRMESGWMAGGAPFDLKSGRFIDPGPKIAFSHLNSVFGAVEVNAELLQLLNVPRYRAAWLDYCRWYNAPVAEFEAKFGKRNGSTNLREGHSRLTAYAAHETNDAALAARAAREFYSGDAGLGVADGDPRHPVTTQPLAAPVIEWPGVSTNGASQWGLAAIQNLALIPAALDAASPEPRRRRRR</sequence>
<dbReference type="Proteomes" id="UP000266693">
    <property type="component" value="Unassembled WGS sequence"/>
</dbReference>
<feature type="domain" description="PcRGLX/YetA-like central beta-sandwich" evidence="2">
    <location>
        <begin position="130"/>
        <end position="480"/>
    </location>
</feature>
<proteinExistence type="predicted"/>
<feature type="domain" description="PcRGLX/YetA-like N-terminal RIFT barrel" evidence="1">
    <location>
        <begin position="42"/>
        <end position="119"/>
    </location>
</feature>
<dbReference type="InterPro" id="IPR048330">
    <property type="entry name" value="PcRGLX/YetA_2nd"/>
</dbReference>
<dbReference type="RefSeq" id="WP_118864199.1">
    <property type="nucleotide sequence ID" value="NZ_QWLV01000004.1"/>
</dbReference>
<organism evidence="4 5">
    <name type="scientific">Sphingomonas gilva</name>
    <dbReference type="NCBI Taxonomy" id="2305907"/>
    <lineage>
        <taxon>Bacteria</taxon>
        <taxon>Pseudomonadati</taxon>
        <taxon>Pseudomonadota</taxon>
        <taxon>Alphaproteobacteria</taxon>
        <taxon>Sphingomonadales</taxon>
        <taxon>Sphingomonadaceae</taxon>
        <taxon>Sphingomonas</taxon>
    </lineage>
</organism>
<evidence type="ECO:0000259" key="2">
    <source>
        <dbReference type="Pfam" id="PF21345"/>
    </source>
</evidence>
<comment type="caution">
    <text evidence="4">The sequence shown here is derived from an EMBL/GenBank/DDBJ whole genome shotgun (WGS) entry which is preliminary data.</text>
</comment>
<dbReference type="Pfam" id="PF21345">
    <property type="entry name" value="PcRGLX_2nd"/>
    <property type="match status" value="1"/>
</dbReference>